<dbReference type="GO" id="GO:0004185">
    <property type="term" value="F:serine-type carboxypeptidase activity"/>
    <property type="evidence" value="ECO:0007669"/>
    <property type="project" value="InterPro"/>
</dbReference>
<feature type="compositionally biased region" description="Basic and acidic residues" evidence="3">
    <location>
        <begin position="188"/>
        <end position="204"/>
    </location>
</feature>
<evidence type="ECO:0000313" key="6">
    <source>
        <dbReference type="Proteomes" id="UP000185696"/>
    </source>
</evidence>
<dbReference type="AlphaFoldDB" id="A0A7Z0WJT0"/>
<dbReference type="RefSeq" id="WP_075135629.1">
    <property type="nucleotide sequence ID" value="NZ_MSIF01000014.1"/>
</dbReference>
<dbReference type="OrthoDB" id="56883at2"/>
<dbReference type="EMBL" id="MSIF01000014">
    <property type="protein sequence ID" value="OLF07789.1"/>
    <property type="molecule type" value="Genomic_DNA"/>
</dbReference>
<feature type="region of interest" description="Disordered" evidence="3">
    <location>
        <begin position="465"/>
        <end position="487"/>
    </location>
</feature>
<keyword evidence="4" id="KW-0472">Membrane</keyword>
<name>A0A7Z0WJT0_9PSEU</name>
<accession>A0A7Z0WJT0</accession>
<dbReference type="GO" id="GO:0006508">
    <property type="term" value="P:proteolysis"/>
    <property type="evidence" value="ECO:0007669"/>
    <property type="project" value="InterPro"/>
</dbReference>
<dbReference type="PANTHER" id="PTHR30023">
    <property type="entry name" value="D-ALANYL-D-ALANINE CARBOXYPEPTIDASE"/>
    <property type="match status" value="1"/>
</dbReference>
<feature type="region of interest" description="Disordered" evidence="3">
    <location>
        <begin position="1"/>
        <end position="421"/>
    </location>
</feature>
<dbReference type="Pfam" id="PF02113">
    <property type="entry name" value="Peptidase_S13"/>
    <property type="match status" value="2"/>
</dbReference>
<reference evidence="5 6" key="1">
    <citation type="submission" date="2016-12" db="EMBL/GenBank/DDBJ databases">
        <title>The draft genome sequence of Actinophytocola xinjiangensis.</title>
        <authorList>
            <person name="Wang W."/>
            <person name="Yuan L."/>
        </authorList>
    </citation>
    <scope>NUCLEOTIDE SEQUENCE [LARGE SCALE GENOMIC DNA]</scope>
    <source>
        <strain evidence="5 6">CGMCC 4.4663</strain>
    </source>
</reference>
<evidence type="ECO:0000256" key="1">
    <source>
        <dbReference type="ARBA" id="ARBA00006096"/>
    </source>
</evidence>
<dbReference type="PRINTS" id="PR00922">
    <property type="entry name" value="DADACBPTASE3"/>
</dbReference>
<sequence>MPQSGDGWPTVDDDGTPVTGPTDDSSAGQAQPAWPAPTEAEPDRPWPGADDDEPSLTQGDKSHGTERAWPGESSEDHSSWFGSATDDSPADSSADSPADDAAPPAAGDRGLFEPARTWPSADGTPAEPPSHDQFRPAKDTPPDTPPDSPADDEPAGGAYWDDSAPPGPTGTVGDDRPDTWAPGSATTRLDERADDERAGGREGPDSPGGFRPAGAGDGPPRFDGPAGRGPDSPGGFRPERAGDGAARFGGPAASGREGPDSPGGFRPDGPGNGTARFGGPAETRERPDGPGDRTTRFGGPADNPDRPDSPGGLAARLDGDARPEGAHLWPGRLRGDERSWSDPRRPDPPRPPFQQGPPGEATVRVQPVQPGRQDQWPPPEPPRAAPWRVEPRTEPRAESRAEDTPPPDEPDTDEDTPTPGNRRRLVITLVAVVAVLGLAAGVVFGVPGLSDKLGITDGEPEVVVEPPAPPVEFQPGLRAPDGAAPAPSAAGVQAALAGPASSPALGTLTGVVVDPATGETLWQASPDTPLTPASTGKLLTAAAALLSVEHTAQFSTTVVEGAEPGSVIIVGGGDPTLSSLKDGVESVYPGAARLGDLVEQVKAAGTPVNSVQVDLSRFAGDSSARGWLPADIAAGYITPIVPAMLDGGRSDATAQNGTRTANPARALAEEFAARIGASVPTSAEQTAPEGAKVLGEVRSAPLVELVDTILRTSDNVLAEAIAREVAHTAGKEVSFDGGSQATLDVLRDNGFDINGVVLADGSGLSTEDRVPAKLLGEILAVAAAPDGEDPRTAKLRPLLGGLPVAGGSGTLDDRYGTQEAVAGKGYVRAKTGTLSGVNSLAGVVLNQDGRVMVFALMTGDTDSSARPALDAIAATLRGCGCG</sequence>
<dbReference type="GO" id="GO:0000270">
    <property type="term" value="P:peptidoglycan metabolic process"/>
    <property type="evidence" value="ECO:0007669"/>
    <property type="project" value="TreeGrafter"/>
</dbReference>
<dbReference type="InterPro" id="IPR000667">
    <property type="entry name" value="Peptidase_S13"/>
</dbReference>
<keyword evidence="5" id="KW-0121">Carboxypeptidase</keyword>
<dbReference type="Proteomes" id="UP000185696">
    <property type="component" value="Unassembled WGS sequence"/>
</dbReference>
<feature type="compositionally biased region" description="Acidic residues" evidence="3">
    <location>
        <begin position="405"/>
        <end position="416"/>
    </location>
</feature>
<keyword evidence="2" id="KW-0378">Hydrolase</keyword>
<protein>
    <submittedName>
        <fullName evidence="5">D-alanyl-D-alanine carboxypeptidase/D-alanyl-D-alanine-endopeptidase</fullName>
    </submittedName>
</protein>
<evidence type="ECO:0000313" key="5">
    <source>
        <dbReference type="EMBL" id="OLF07789.1"/>
    </source>
</evidence>
<dbReference type="SUPFAM" id="SSF56601">
    <property type="entry name" value="beta-lactamase/transpeptidase-like"/>
    <property type="match status" value="1"/>
</dbReference>
<evidence type="ECO:0000256" key="2">
    <source>
        <dbReference type="ARBA" id="ARBA00022801"/>
    </source>
</evidence>
<dbReference type="PANTHER" id="PTHR30023:SF0">
    <property type="entry name" value="PENICILLIN-SENSITIVE CARBOXYPEPTIDASE A"/>
    <property type="match status" value="1"/>
</dbReference>
<keyword evidence="6" id="KW-1185">Reference proteome</keyword>
<feature type="compositionally biased region" description="Basic and acidic residues" evidence="3">
    <location>
        <begin position="389"/>
        <end position="403"/>
    </location>
</feature>
<evidence type="ECO:0000256" key="3">
    <source>
        <dbReference type="SAM" id="MobiDB-lite"/>
    </source>
</evidence>
<dbReference type="InterPro" id="IPR012338">
    <property type="entry name" value="Beta-lactam/transpept-like"/>
</dbReference>
<comment type="caution">
    <text evidence="5">The sequence shown here is derived from an EMBL/GenBank/DDBJ whole genome shotgun (WGS) entry which is preliminary data.</text>
</comment>
<organism evidence="5 6">
    <name type="scientific">Actinophytocola xinjiangensis</name>
    <dbReference type="NCBI Taxonomy" id="485602"/>
    <lineage>
        <taxon>Bacteria</taxon>
        <taxon>Bacillati</taxon>
        <taxon>Actinomycetota</taxon>
        <taxon>Actinomycetes</taxon>
        <taxon>Pseudonocardiales</taxon>
        <taxon>Pseudonocardiaceae</taxon>
    </lineage>
</organism>
<proteinExistence type="inferred from homology"/>
<keyword evidence="5" id="KW-0645">Protease</keyword>
<feature type="compositionally biased region" description="Basic and acidic residues" evidence="3">
    <location>
        <begin position="333"/>
        <end position="348"/>
    </location>
</feature>
<feature type="transmembrane region" description="Helical" evidence="4">
    <location>
        <begin position="425"/>
        <end position="446"/>
    </location>
</feature>
<keyword evidence="4" id="KW-1133">Transmembrane helix</keyword>
<feature type="compositionally biased region" description="Basic and acidic residues" evidence="3">
    <location>
        <begin position="282"/>
        <end position="295"/>
    </location>
</feature>
<comment type="similarity">
    <text evidence="1">Belongs to the peptidase S13 family.</text>
</comment>
<dbReference type="NCBIfam" id="TIGR00666">
    <property type="entry name" value="PBP4"/>
    <property type="match status" value="1"/>
</dbReference>
<gene>
    <name evidence="5" type="ORF">BLA60_26050</name>
</gene>
<feature type="compositionally biased region" description="Low complexity" evidence="3">
    <location>
        <begin position="86"/>
        <end position="106"/>
    </location>
</feature>
<dbReference type="Gene3D" id="3.40.710.10">
    <property type="entry name" value="DD-peptidase/beta-lactamase superfamily"/>
    <property type="match status" value="2"/>
</dbReference>
<feature type="compositionally biased region" description="Basic and acidic residues" evidence="3">
    <location>
        <begin position="129"/>
        <end position="141"/>
    </location>
</feature>
<keyword evidence="4" id="KW-0812">Transmembrane</keyword>
<evidence type="ECO:0000256" key="4">
    <source>
        <dbReference type="SAM" id="Phobius"/>
    </source>
</evidence>